<proteinExistence type="evidence at transcript level"/>
<evidence type="ECO:0000256" key="1">
    <source>
        <dbReference type="SAM" id="SignalP"/>
    </source>
</evidence>
<protein>
    <submittedName>
        <fullName evidence="2">Uncharacterized protein</fullName>
    </submittedName>
</protein>
<feature type="signal peptide" evidence="1">
    <location>
        <begin position="1"/>
        <end position="22"/>
    </location>
</feature>
<feature type="chain" id="PRO_5006589139" evidence="1">
    <location>
        <begin position="23"/>
        <end position="48"/>
    </location>
</feature>
<sequence>MKFFCSLISLGFFSFIFDSATTTSISEGRKRAKEGAGLAFALPAFSGR</sequence>
<dbReference type="EMBL" id="KT246885">
    <property type="protein sequence ID" value="ALL40976.1"/>
    <property type="molecule type" value="mRNA"/>
</dbReference>
<reference evidence="2" key="1">
    <citation type="submission" date="2015-07" db="EMBL/GenBank/DDBJ databases">
        <title>Elucidating the P. pachyrhizi secretome and potential effectors.</title>
        <authorList>
            <person name="de Carvalho M.C.C.G."/>
            <person name="Nascimento L.C."/>
            <person name="Darben L.M."/>
            <person name="Polizel-Podanosqui A.M."/>
            <person name="Lopes-Caitar V.S."/>
            <person name="Rocha C.S."/>
            <person name="Qi M."/>
            <person name="Carazolle M."/>
            <person name="Kuwahara M.K."/>
            <person name="Pereira G.A.G."/>
            <person name="Abdelnoor R.V."/>
            <person name="Whitham S.A."/>
            <person name="Marcelino-Guimaraes F.C."/>
        </authorList>
    </citation>
    <scope>NUCLEOTIDE SEQUENCE</scope>
</reference>
<keyword evidence="1" id="KW-0732">Signal</keyword>
<evidence type="ECO:0000313" key="2">
    <source>
        <dbReference type="EMBL" id="ALL40976.1"/>
    </source>
</evidence>
<organism evidence="2">
    <name type="scientific">Phakopsora pachyrhizi</name>
    <name type="common">Asian soybean rust disease fungus</name>
    <dbReference type="NCBI Taxonomy" id="170000"/>
    <lineage>
        <taxon>Eukaryota</taxon>
        <taxon>Fungi</taxon>
        <taxon>Dikarya</taxon>
        <taxon>Basidiomycota</taxon>
        <taxon>Pucciniomycotina</taxon>
        <taxon>Pucciniomycetes</taxon>
        <taxon>Pucciniales</taxon>
        <taxon>Phakopsoraceae</taxon>
        <taxon>Phakopsora</taxon>
    </lineage>
</organism>
<accession>A0A0S1MJC3</accession>
<name>A0A0S1MJC3_PHAPC</name>
<dbReference type="AlphaFoldDB" id="A0A0S1MJC3"/>